<name>A0A1Q9A153_9HYPH</name>
<feature type="transmembrane region" description="Helical" evidence="1">
    <location>
        <begin position="186"/>
        <end position="219"/>
    </location>
</feature>
<dbReference type="Pfam" id="PF06912">
    <property type="entry name" value="DUF1275"/>
    <property type="match status" value="1"/>
</dbReference>
<feature type="transmembrane region" description="Helical" evidence="1">
    <location>
        <begin position="119"/>
        <end position="136"/>
    </location>
</feature>
<feature type="transmembrane region" description="Helical" evidence="1">
    <location>
        <begin position="55"/>
        <end position="79"/>
    </location>
</feature>
<evidence type="ECO:0000313" key="3">
    <source>
        <dbReference type="EMBL" id="OLP48310.1"/>
    </source>
</evidence>
<keyword evidence="4" id="KW-1185">Reference proteome</keyword>
<comment type="caution">
    <text evidence="3">The sequence shown here is derived from an EMBL/GenBank/DDBJ whole genome shotgun (WGS) entry which is preliminary data.</text>
</comment>
<dbReference type="AlphaFoldDB" id="A0A1Q9A153"/>
<feature type="transmembrane region" description="Helical" evidence="1">
    <location>
        <begin position="12"/>
        <end position="35"/>
    </location>
</feature>
<dbReference type="Proteomes" id="UP000185598">
    <property type="component" value="Unassembled WGS sequence"/>
</dbReference>
<organism evidence="3 4">
    <name type="scientific">Allorhizobium taibaishanense</name>
    <dbReference type="NCBI Taxonomy" id="887144"/>
    <lineage>
        <taxon>Bacteria</taxon>
        <taxon>Pseudomonadati</taxon>
        <taxon>Pseudomonadota</taxon>
        <taxon>Alphaproteobacteria</taxon>
        <taxon>Hyphomicrobiales</taxon>
        <taxon>Rhizobiaceae</taxon>
        <taxon>Rhizobium/Agrobacterium group</taxon>
        <taxon>Allorhizobium</taxon>
    </lineage>
</organism>
<dbReference type="Proteomes" id="UP000544107">
    <property type="component" value="Unassembled WGS sequence"/>
</dbReference>
<sequence>MRSVPLPLPLPLLLSLNGGYVDTVGFLALGGLFTAHVTGNFVTLGASLALGTGGSLAKVLALPMFCLFVFLSRLAGLFLKNRGRPVMRVLLAAELLLLILAFALALAYGPFKNPNSGEVLAIGMVLVAAMAIQNGLHRIHLAKSPPTTLMTGTTTQIMLDLADLAVGEGDTTAAAKDRLKRMSLSVVAFALGCAAAAAIFCVAPVWCFAVPAVLATLAFVAKVATPEGD</sequence>
<reference evidence="3 4" key="1">
    <citation type="submission" date="2016-09" db="EMBL/GenBank/DDBJ databases">
        <title>Rhizobium oryziradicis sp. nov., isolated from the root of rice.</title>
        <authorList>
            <person name="Zhao J."/>
            <person name="Zhang X."/>
        </authorList>
    </citation>
    <scope>NUCLEOTIDE SEQUENCE [LARGE SCALE GENOMIC DNA]</scope>
    <source>
        <strain evidence="3 4">14971</strain>
    </source>
</reference>
<keyword evidence="1" id="KW-0472">Membrane</keyword>
<accession>A0A1Q9A153</accession>
<evidence type="ECO:0000313" key="4">
    <source>
        <dbReference type="Proteomes" id="UP000185598"/>
    </source>
</evidence>
<keyword evidence="1" id="KW-0812">Transmembrane</keyword>
<reference evidence="2 5" key="2">
    <citation type="submission" date="2020-08" db="EMBL/GenBank/DDBJ databases">
        <title>Genomic Encyclopedia of Type Strains, Phase IV (KMG-IV): sequencing the most valuable type-strain genomes for metagenomic binning, comparative biology and taxonomic classification.</title>
        <authorList>
            <person name="Goeker M."/>
        </authorList>
    </citation>
    <scope>NUCLEOTIDE SEQUENCE [LARGE SCALE GENOMIC DNA]</scope>
    <source>
        <strain evidence="2 5">DSM 100021</strain>
    </source>
</reference>
<keyword evidence="1" id="KW-1133">Transmembrane helix</keyword>
<protein>
    <submittedName>
        <fullName evidence="2">Uncharacterized membrane protein YoaK (UPF0700 family)</fullName>
    </submittedName>
</protein>
<proteinExistence type="predicted"/>
<evidence type="ECO:0000313" key="5">
    <source>
        <dbReference type="Proteomes" id="UP000544107"/>
    </source>
</evidence>
<evidence type="ECO:0000256" key="1">
    <source>
        <dbReference type="SAM" id="Phobius"/>
    </source>
</evidence>
<feature type="transmembrane region" description="Helical" evidence="1">
    <location>
        <begin position="86"/>
        <end position="107"/>
    </location>
</feature>
<dbReference type="EMBL" id="JACIED010000002">
    <property type="protein sequence ID" value="MBB4007998.1"/>
    <property type="molecule type" value="Genomic_DNA"/>
</dbReference>
<dbReference type="PANTHER" id="PTHR37314:SF5">
    <property type="entry name" value="SLR0142 PROTEIN"/>
    <property type="match status" value="1"/>
</dbReference>
<dbReference type="EMBL" id="MKIN01000024">
    <property type="protein sequence ID" value="OLP48310.1"/>
    <property type="molecule type" value="Genomic_DNA"/>
</dbReference>
<dbReference type="RefSeq" id="WP_075616364.1">
    <property type="nucleotide sequence ID" value="NZ_JACIED010000002.1"/>
</dbReference>
<dbReference type="OrthoDB" id="7676651at2"/>
<dbReference type="PANTHER" id="PTHR37314">
    <property type="entry name" value="SLR0142 PROTEIN"/>
    <property type="match status" value="1"/>
</dbReference>
<gene>
    <name evidence="3" type="ORF">BJF91_09285</name>
    <name evidence="2" type="ORF">GGQ71_002261</name>
</gene>
<dbReference type="InterPro" id="IPR010699">
    <property type="entry name" value="DUF1275"/>
</dbReference>
<evidence type="ECO:0000313" key="2">
    <source>
        <dbReference type="EMBL" id="MBB4007998.1"/>
    </source>
</evidence>
<dbReference type="STRING" id="887144.BJF91_09285"/>